<dbReference type="GO" id="GO:0000333">
    <property type="term" value="C:telomerase catalytic core complex"/>
    <property type="evidence" value="ECO:0007669"/>
    <property type="project" value="TreeGrafter"/>
</dbReference>
<keyword evidence="7 13" id="KW-0479">Metal-binding</keyword>
<keyword evidence="10 13" id="KW-0695">RNA-directed DNA polymerase</keyword>
<evidence type="ECO:0000256" key="5">
    <source>
        <dbReference type="ARBA" id="ARBA00022679"/>
    </source>
</evidence>
<keyword evidence="8 13" id="KW-0460">Magnesium</keyword>
<comment type="caution">
    <text evidence="16">The sequence shown here is derived from an EMBL/GenBank/DDBJ whole genome shotgun (WGS) entry which is preliminary data.</text>
</comment>
<dbReference type="GO" id="GO:0003720">
    <property type="term" value="F:telomerase activity"/>
    <property type="evidence" value="ECO:0007669"/>
    <property type="project" value="InterPro"/>
</dbReference>
<evidence type="ECO:0000256" key="12">
    <source>
        <dbReference type="ARBA" id="ARBA00048173"/>
    </source>
</evidence>
<dbReference type="PRINTS" id="PR01365">
    <property type="entry name" value="TELOMERASERT"/>
</dbReference>
<dbReference type="Gene3D" id="3.30.70.2630">
    <property type="match status" value="1"/>
</dbReference>
<evidence type="ECO:0000256" key="14">
    <source>
        <dbReference type="SAM" id="MobiDB-lite"/>
    </source>
</evidence>
<comment type="subcellular location">
    <subcellularLocation>
        <location evidence="13">Nucleus</location>
    </subcellularLocation>
    <subcellularLocation>
        <location evidence="13">Chromosome</location>
        <location evidence="13">Telomere</location>
    </subcellularLocation>
</comment>
<proteinExistence type="inferred from homology"/>
<dbReference type="Gene3D" id="1.10.132.70">
    <property type="match status" value="1"/>
</dbReference>
<comment type="function">
    <text evidence="13">Telomerase is a ribonucleoprotein enzyme essential for the replication of chromosome termini in most eukaryotes. It elongates telomeres. It is a reverse transcriptase that adds simple sequence repeats to chromosome ends by copying a template sequence within the RNA component of the enzyme.</text>
</comment>
<feature type="compositionally biased region" description="Basic residues" evidence="14">
    <location>
        <begin position="425"/>
        <end position="436"/>
    </location>
</feature>
<dbReference type="Gene3D" id="1.10.357.90">
    <property type="match status" value="1"/>
</dbReference>
<feature type="compositionally biased region" description="Basic residues" evidence="14">
    <location>
        <begin position="1"/>
        <end position="12"/>
    </location>
</feature>
<dbReference type="GO" id="GO:0046872">
    <property type="term" value="F:metal ion binding"/>
    <property type="evidence" value="ECO:0007669"/>
    <property type="project" value="UniProtKB-KW"/>
</dbReference>
<evidence type="ECO:0000256" key="11">
    <source>
        <dbReference type="ARBA" id="ARBA00023242"/>
    </source>
</evidence>
<dbReference type="PANTHER" id="PTHR12066:SF0">
    <property type="entry name" value="TELOMERASE REVERSE TRANSCRIPTASE"/>
    <property type="match status" value="1"/>
</dbReference>
<protein>
    <recommendedName>
        <fullName evidence="3 13">Telomerase reverse transcriptase</fullName>
        <ecNumber evidence="2 13">2.7.7.49</ecNumber>
    </recommendedName>
    <alternativeName>
        <fullName evidence="13">Telomerase catalytic subunit</fullName>
    </alternativeName>
</protein>
<evidence type="ECO:0000313" key="17">
    <source>
        <dbReference type="Proteomes" id="UP000319160"/>
    </source>
</evidence>
<keyword evidence="9 13" id="KW-0779">Telomere</keyword>
<gene>
    <name evidence="16" type="ORF">FHL15_005292</name>
</gene>
<name>A0A553I134_9PEZI</name>
<evidence type="ECO:0000256" key="13">
    <source>
        <dbReference type="RuleBase" id="RU365061"/>
    </source>
</evidence>
<reference evidence="17" key="1">
    <citation type="submission" date="2019-06" db="EMBL/GenBank/DDBJ databases">
        <title>Draft genome sequence of the griseofulvin-producing fungus Xylaria cubensis strain G536.</title>
        <authorList>
            <person name="Mead M.E."/>
            <person name="Raja H.A."/>
            <person name="Steenwyk J.L."/>
            <person name="Knowles S.L."/>
            <person name="Oberlies N.H."/>
            <person name="Rokas A."/>
        </authorList>
    </citation>
    <scope>NUCLEOTIDE SEQUENCE [LARGE SCALE GENOMIC DNA]</scope>
    <source>
        <strain evidence="17">G536</strain>
    </source>
</reference>
<feature type="region of interest" description="Disordered" evidence="14">
    <location>
        <begin position="419"/>
        <end position="443"/>
    </location>
</feature>
<evidence type="ECO:0000256" key="8">
    <source>
        <dbReference type="ARBA" id="ARBA00022842"/>
    </source>
</evidence>
<evidence type="ECO:0000256" key="10">
    <source>
        <dbReference type="ARBA" id="ARBA00022918"/>
    </source>
</evidence>
<evidence type="ECO:0000256" key="6">
    <source>
        <dbReference type="ARBA" id="ARBA00022695"/>
    </source>
</evidence>
<evidence type="ECO:0000256" key="4">
    <source>
        <dbReference type="ARBA" id="ARBA00022454"/>
    </source>
</evidence>
<dbReference type="CDD" id="cd01648">
    <property type="entry name" value="TERT"/>
    <property type="match status" value="1"/>
</dbReference>
<evidence type="ECO:0000256" key="7">
    <source>
        <dbReference type="ARBA" id="ARBA00022723"/>
    </source>
</evidence>
<dbReference type="GO" id="GO:0070034">
    <property type="term" value="F:telomerase RNA binding"/>
    <property type="evidence" value="ECO:0007669"/>
    <property type="project" value="TreeGrafter"/>
</dbReference>
<keyword evidence="4 13" id="KW-0158">Chromosome</keyword>
<accession>A0A553I134</accession>
<dbReference type="PANTHER" id="PTHR12066">
    <property type="entry name" value="TELOMERASE REVERSE TRANSCRIPTASE"/>
    <property type="match status" value="1"/>
</dbReference>
<dbReference type="Proteomes" id="UP000319160">
    <property type="component" value="Unassembled WGS sequence"/>
</dbReference>
<dbReference type="Pfam" id="PF21399">
    <property type="entry name" value="TERT_C"/>
    <property type="match status" value="1"/>
</dbReference>
<feature type="compositionally biased region" description="Basic and acidic residues" evidence="14">
    <location>
        <begin position="13"/>
        <end position="29"/>
    </location>
</feature>
<keyword evidence="6 13" id="KW-0548">Nucleotidyltransferase</keyword>
<dbReference type="Pfam" id="PF00078">
    <property type="entry name" value="RVT_1"/>
    <property type="match status" value="1"/>
</dbReference>
<feature type="domain" description="Reverse transcriptase" evidence="15">
    <location>
        <begin position="613"/>
        <end position="930"/>
    </location>
</feature>
<dbReference type="SMART" id="SM00975">
    <property type="entry name" value="Telomerase_RBD"/>
    <property type="match status" value="1"/>
</dbReference>
<dbReference type="AlphaFoldDB" id="A0A553I134"/>
<evidence type="ECO:0000256" key="2">
    <source>
        <dbReference type="ARBA" id="ARBA00012493"/>
    </source>
</evidence>
<evidence type="ECO:0000259" key="15">
    <source>
        <dbReference type="PROSITE" id="PS50878"/>
    </source>
</evidence>
<dbReference type="Pfam" id="PF12009">
    <property type="entry name" value="Telomerase_RBD"/>
    <property type="match status" value="1"/>
</dbReference>
<dbReference type="InterPro" id="IPR049139">
    <property type="entry name" value="TERT_C"/>
</dbReference>
<evidence type="ECO:0000256" key="9">
    <source>
        <dbReference type="ARBA" id="ARBA00022895"/>
    </source>
</evidence>
<dbReference type="GO" id="GO:0007004">
    <property type="term" value="P:telomere maintenance via telomerase"/>
    <property type="evidence" value="ECO:0007669"/>
    <property type="project" value="TreeGrafter"/>
</dbReference>
<keyword evidence="11 13" id="KW-0539">Nucleus</keyword>
<evidence type="ECO:0000256" key="3">
    <source>
        <dbReference type="ARBA" id="ARBA00016182"/>
    </source>
</evidence>
<organism evidence="16 17">
    <name type="scientific">Xylaria flabelliformis</name>
    <dbReference type="NCBI Taxonomy" id="2512241"/>
    <lineage>
        <taxon>Eukaryota</taxon>
        <taxon>Fungi</taxon>
        <taxon>Dikarya</taxon>
        <taxon>Ascomycota</taxon>
        <taxon>Pezizomycotina</taxon>
        <taxon>Sordariomycetes</taxon>
        <taxon>Xylariomycetidae</taxon>
        <taxon>Xylariales</taxon>
        <taxon>Xylariaceae</taxon>
        <taxon>Xylaria</taxon>
    </lineage>
</organism>
<dbReference type="EMBL" id="VFLP01000026">
    <property type="protein sequence ID" value="TRX93910.1"/>
    <property type="molecule type" value="Genomic_DNA"/>
</dbReference>
<dbReference type="InterPro" id="IPR021891">
    <property type="entry name" value="Telomerase_RBD"/>
</dbReference>
<dbReference type="InterPro" id="IPR003545">
    <property type="entry name" value="Telomerase_RT"/>
</dbReference>
<dbReference type="OrthoDB" id="289721at2759"/>
<sequence>MMARSRKRKRSASVHDEASTHNPHLKKDSGGLSTNPRVQHPVLSQYYPQVQNLRDYIITQLPSSSRIRRRKVSAIGIVSKSPGTPLSDVERSLGTLLDTTLIGVSKPATEEDHHRMDGWKNFSQRGDDSHVTLSNGIAGFVESQALIVEYVVRTLFNREKSAKWPDHLLCDGFRRNGGLGLRAVRPNPYVETLQQSPWPQLLALLGESGDRIMIEMLLNCAIFVAIDVGTNNVCQISGRLFQYIEVFDGHSCFQETSVVKTSLELVFVRNRMFYAKPALNARGQVQFGLRHIHVLNRSPFQQLEEGGSYETRARLIRQNDIHTLKVMMYMFPRQFGLHNVFTSKVDPKETSQRLKDYTLREEEIYGKFGRLGDNPVHLKTPKRLRGRAKDLVRRLQVLHQRCSYSQLLRHYCPPYVPNGRDKVPKQVRKSKNRAGKKATQSQKLIQLPGRSQESSITELATSSAEVSSFCQAVFKKVIPQGFWGSGSVAAHNELRFLRKVDRFISLRRFESMTLNDLTHEMRITDIEWLAAPQLMANKTSLTDIQKRQELMNEFLYYLFDSILIPLVRSNFYVTESNTDKYRIFFFRHDIWRSLVEPVMTSFKGKMLEEVSLVDAKKILESRRLGFSHIRLLPKGPQMRPITNLRRRVPNRGNPKQLGPGINKVVNPDKMGSTMFSVSDIYKRIKPFKASMSIGSTHFYFAKVDVRSAFDTIPQASIVSLLDSIPQQRRYRISKYLEVGPSAATQGYSHNSKSKLIKRWPSVAIKNDDPSTFIQRLENTRNAAKRNTVFVDLYQQRYETSELLQLIASHIQQNLVKVGKKFYRQKQGIPQGSILSSTLCNYFYADLEIHVLSFLDSDDCLLLRLIDDFLLITIDKNKAIRFVEVLHKGVPEYGVTVNSQKSLVNFDLTVDGQQVSRLGDNKPFPYCGTLIDTKTLDISRSSNQDQDKAVHNSLTVEFSQTPGQTFQRKVLNAFKIQSHLMFFDTGLNSSSTMLNNIHRAFVETATKMWAYARCLPAPKRPPPAIIIKTIGKLIDTAYLLLVSRTRQLRYPGYVCDVKKCEVSWLAYNAFHVVLGRKQSKYGEVLAWLKAESVKLSLLKDIRHGRVQTIV</sequence>
<keyword evidence="17" id="KW-1185">Reference proteome</keyword>
<dbReference type="STRING" id="2512241.A0A553I134"/>
<dbReference type="EC" id="2.7.7.49" evidence="2 13"/>
<dbReference type="InterPro" id="IPR000477">
    <property type="entry name" value="RT_dom"/>
</dbReference>
<comment type="catalytic activity">
    <reaction evidence="12 13">
        <text>DNA(n) + a 2'-deoxyribonucleoside 5'-triphosphate = DNA(n+1) + diphosphate</text>
        <dbReference type="Rhea" id="RHEA:22508"/>
        <dbReference type="Rhea" id="RHEA-COMP:17339"/>
        <dbReference type="Rhea" id="RHEA-COMP:17340"/>
        <dbReference type="ChEBI" id="CHEBI:33019"/>
        <dbReference type="ChEBI" id="CHEBI:61560"/>
        <dbReference type="ChEBI" id="CHEBI:173112"/>
        <dbReference type="EC" id="2.7.7.49"/>
    </reaction>
</comment>
<dbReference type="PROSITE" id="PS50878">
    <property type="entry name" value="RT_POL"/>
    <property type="match status" value="1"/>
</dbReference>
<comment type="similarity">
    <text evidence="1 13">Belongs to the reverse transcriptase family. Telomerase subfamily.</text>
</comment>
<feature type="region of interest" description="Disordered" evidence="14">
    <location>
        <begin position="1"/>
        <end position="38"/>
    </location>
</feature>
<evidence type="ECO:0000313" key="16">
    <source>
        <dbReference type="EMBL" id="TRX93910.1"/>
    </source>
</evidence>
<keyword evidence="5 13" id="KW-0808">Transferase</keyword>
<dbReference type="GO" id="GO:0042162">
    <property type="term" value="F:telomeric DNA binding"/>
    <property type="evidence" value="ECO:0007669"/>
    <property type="project" value="TreeGrafter"/>
</dbReference>
<evidence type="ECO:0000256" key="1">
    <source>
        <dbReference type="ARBA" id="ARBA00008001"/>
    </source>
</evidence>
<dbReference type="GO" id="GO:0000781">
    <property type="term" value="C:chromosome, telomeric region"/>
    <property type="evidence" value="ECO:0007669"/>
    <property type="project" value="UniProtKB-SubCell"/>
</dbReference>